<keyword evidence="2" id="KW-0808">Transferase</keyword>
<accession>A0A8S5L8I2</accession>
<keyword evidence="2" id="KW-0675">Receptor</keyword>
<sequence>MLEMKLTIEAPELANALNNLAAALGARPFPTAQQAPAAPVQQPQPVVPQQAPAAPVQQPMPAPAPAAPMPAPATTAQPNMPVAGVPLAQPPKYTVDQIMAAGAQLMDAGKVNDLMNLLHSFGVQAVMDLKPEQLGAFATALRDMGAKI</sequence>
<feature type="region of interest" description="Disordered" evidence="1">
    <location>
        <begin position="33"/>
        <end position="75"/>
    </location>
</feature>
<protein>
    <submittedName>
        <fullName evidence="2">Activated protein kinase C receptor</fullName>
    </submittedName>
</protein>
<proteinExistence type="predicted"/>
<feature type="compositionally biased region" description="Low complexity" evidence="1">
    <location>
        <begin position="33"/>
        <end position="57"/>
    </location>
</feature>
<dbReference type="EMBL" id="BK014655">
    <property type="protein sequence ID" value="DAD66235.1"/>
    <property type="molecule type" value="Genomic_DNA"/>
</dbReference>
<dbReference type="GO" id="GO:0016301">
    <property type="term" value="F:kinase activity"/>
    <property type="evidence" value="ECO:0007669"/>
    <property type="project" value="UniProtKB-KW"/>
</dbReference>
<feature type="compositionally biased region" description="Pro residues" evidence="1">
    <location>
        <begin position="58"/>
        <end position="71"/>
    </location>
</feature>
<evidence type="ECO:0000256" key="1">
    <source>
        <dbReference type="SAM" id="MobiDB-lite"/>
    </source>
</evidence>
<name>A0A8S5L8I2_9CAUD</name>
<organism evidence="2">
    <name type="scientific">Siphoviridae sp. ctjfQ5</name>
    <dbReference type="NCBI Taxonomy" id="2823594"/>
    <lineage>
        <taxon>Viruses</taxon>
        <taxon>Duplodnaviria</taxon>
        <taxon>Heunggongvirae</taxon>
        <taxon>Uroviricota</taxon>
        <taxon>Caudoviricetes</taxon>
    </lineage>
</organism>
<evidence type="ECO:0000313" key="2">
    <source>
        <dbReference type="EMBL" id="DAD66235.1"/>
    </source>
</evidence>
<reference evidence="2" key="1">
    <citation type="journal article" date="2021" name="Proc. Natl. Acad. Sci. U.S.A.">
        <title>A Catalog of Tens of Thousands of Viruses from Human Metagenomes Reveals Hidden Associations with Chronic Diseases.</title>
        <authorList>
            <person name="Tisza M.J."/>
            <person name="Buck C.B."/>
        </authorList>
    </citation>
    <scope>NUCLEOTIDE SEQUENCE</scope>
    <source>
        <strain evidence="2">CtjfQ5</strain>
    </source>
</reference>
<keyword evidence="2" id="KW-0418">Kinase</keyword>